<reference evidence="7 8" key="1">
    <citation type="submission" date="2024-07" db="EMBL/GenBank/DDBJ databases">
        <title>Section-level genome sequencing and comparative genomics of Aspergillus sections Usti and Cavernicolus.</title>
        <authorList>
            <consortium name="Lawrence Berkeley National Laboratory"/>
            <person name="Nybo J.L."/>
            <person name="Vesth T.C."/>
            <person name="Theobald S."/>
            <person name="Frisvad J.C."/>
            <person name="Larsen T.O."/>
            <person name="Kjaerboelling I."/>
            <person name="Rothschild-Mancinelli K."/>
            <person name="Lyhne E.K."/>
            <person name="Kogle M.E."/>
            <person name="Barry K."/>
            <person name="Clum A."/>
            <person name="Na H."/>
            <person name="Ledsgaard L."/>
            <person name="Lin J."/>
            <person name="Lipzen A."/>
            <person name="Kuo A."/>
            <person name="Riley R."/>
            <person name="Mondo S."/>
            <person name="Labutti K."/>
            <person name="Haridas S."/>
            <person name="Pangalinan J."/>
            <person name="Salamov A.A."/>
            <person name="Simmons B.A."/>
            <person name="Magnuson J.K."/>
            <person name="Chen J."/>
            <person name="Drula E."/>
            <person name="Henrissat B."/>
            <person name="Wiebenga A."/>
            <person name="Lubbers R.J."/>
            <person name="Gomes A.C."/>
            <person name="Makela M.R."/>
            <person name="Stajich J."/>
            <person name="Grigoriev I.V."/>
            <person name="Mortensen U.H."/>
            <person name="De Vries R.P."/>
            <person name="Baker S.E."/>
            <person name="Andersen M.R."/>
        </authorList>
    </citation>
    <scope>NUCLEOTIDE SEQUENCE [LARGE SCALE GENOMIC DNA]</scope>
    <source>
        <strain evidence="7 8">CBS 588.65</strain>
    </source>
</reference>
<dbReference type="InterPro" id="IPR001547">
    <property type="entry name" value="Glyco_hydro_5"/>
</dbReference>
<evidence type="ECO:0000256" key="5">
    <source>
        <dbReference type="SAM" id="SignalP"/>
    </source>
</evidence>
<evidence type="ECO:0000256" key="3">
    <source>
        <dbReference type="ARBA" id="ARBA00023295"/>
    </source>
</evidence>
<evidence type="ECO:0000256" key="4">
    <source>
        <dbReference type="RuleBase" id="RU361153"/>
    </source>
</evidence>
<keyword evidence="2 4" id="KW-0378">Hydrolase</keyword>
<name>A0ABR4I3X1_9EURO</name>
<accession>A0ABR4I3X1</accession>
<evidence type="ECO:0000313" key="7">
    <source>
        <dbReference type="EMBL" id="KAL2822453.1"/>
    </source>
</evidence>
<keyword evidence="3 4" id="KW-0326">Glycosidase</keyword>
<organism evidence="7 8">
    <name type="scientific">Aspergillus granulosus</name>
    <dbReference type="NCBI Taxonomy" id="176169"/>
    <lineage>
        <taxon>Eukaryota</taxon>
        <taxon>Fungi</taxon>
        <taxon>Dikarya</taxon>
        <taxon>Ascomycota</taxon>
        <taxon>Pezizomycotina</taxon>
        <taxon>Eurotiomycetes</taxon>
        <taxon>Eurotiomycetidae</taxon>
        <taxon>Eurotiales</taxon>
        <taxon>Aspergillaceae</taxon>
        <taxon>Aspergillus</taxon>
        <taxon>Aspergillus subgen. Nidulantes</taxon>
    </lineage>
</organism>
<protein>
    <submittedName>
        <fullName evidence="7">Glycoside hydrolase superfamily</fullName>
    </submittedName>
</protein>
<dbReference type="GO" id="GO:0016787">
    <property type="term" value="F:hydrolase activity"/>
    <property type="evidence" value="ECO:0007669"/>
    <property type="project" value="UniProtKB-KW"/>
</dbReference>
<keyword evidence="8" id="KW-1185">Reference proteome</keyword>
<dbReference type="Proteomes" id="UP001610334">
    <property type="component" value="Unassembled WGS sequence"/>
</dbReference>
<feature type="chain" id="PRO_5046735127" evidence="5">
    <location>
        <begin position="19"/>
        <end position="406"/>
    </location>
</feature>
<feature type="signal peptide" evidence="5">
    <location>
        <begin position="1"/>
        <end position="18"/>
    </location>
</feature>
<evidence type="ECO:0000256" key="1">
    <source>
        <dbReference type="ARBA" id="ARBA00005641"/>
    </source>
</evidence>
<gene>
    <name evidence="7" type="ORF">BJX63DRAFT_417551</name>
</gene>
<comment type="caution">
    <text evidence="7">The sequence shown here is derived from an EMBL/GenBank/DDBJ whole genome shotgun (WGS) entry which is preliminary data.</text>
</comment>
<dbReference type="InterPro" id="IPR017853">
    <property type="entry name" value="GH"/>
</dbReference>
<evidence type="ECO:0000259" key="6">
    <source>
        <dbReference type="Pfam" id="PF00150"/>
    </source>
</evidence>
<dbReference type="PANTHER" id="PTHR31263">
    <property type="entry name" value="CELLULASE FAMILY PROTEIN (AFU_ORTHOLOGUE AFUA_5G14560)"/>
    <property type="match status" value="1"/>
</dbReference>
<proteinExistence type="inferred from homology"/>
<dbReference type="Pfam" id="PF00150">
    <property type="entry name" value="Cellulase"/>
    <property type="match status" value="1"/>
</dbReference>
<evidence type="ECO:0000313" key="8">
    <source>
        <dbReference type="Proteomes" id="UP001610334"/>
    </source>
</evidence>
<evidence type="ECO:0000256" key="2">
    <source>
        <dbReference type="ARBA" id="ARBA00022801"/>
    </source>
</evidence>
<dbReference type="PANTHER" id="PTHR31263:SF0">
    <property type="entry name" value="CELLULASE FAMILY PROTEIN (AFU_ORTHOLOGUE AFUA_5G14560)"/>
    <property type="match status" value="1"/>
</dbReference>
<dbReference type="SUPFAM" id="SSF51445">
    <property type="entry name" value="(Trans)glycosidases"/>
    <property type="match status" value="1"/>
</dbReference>
<keyword evidence="5" id="KW-0732">Signal</keyword>
<sequence length="406" mass="44924">MKLTVIALFSTHLPRVLSLNTPFIVSGRWILDSNGDPFTYAGVNWPGAGEVMIPEGLQYASIASTLAKVKSIGMNSIRLTFPIELIDDIYEKGEDTTILDSLINALGAENGTSVFNEITTHNPAITNTTTRLEAYDLVAEECNTQGIYVELDNHISKAMWCCSTTDGNAWFGDTYFDVENWKRGLEYMAAHAASWPAFTAIGLRNELRQPATTNPDYPYNWETWYREMADAAERVHTANPDALIFLSGLNYDTTLSPIPTGSDLGAGTTFNLSSFSYADKLVLELHNYNTGATSCADLSGALYNGGFNAMDIDNEDIVNVMPVVLTEFGFAQDATTWEGVYASCIRSWIPEQQAGWMVWTISGSYYIRSGTQDYDDTWGILDHTWLEWRNLEAIEGGLKVMAEASV</sequence>
<comment type="similarity">
    <text evidence="1 4">Belongs to the glycosyl hydrolase 5 (cellulase A) family.</text>
</comment>
<dbReference type="Gene3D" id="3.20.20.80">
    <property type="entry name" value="Glycosidases"/>
    <property type="match status" value="1"/>
</dbReference>
<feature type="domain" description="Glycoside hydrolase family 5" evidence="6">
    <location>
        <begin position="32"/>
        <end position="362"/>
    </location>
</feature>
<dbReference type="EMBL" id="JBFXLT010000002">
    <property type="protein sequence ID" value="KAL2822453.1"/>
    <property type="molecule type" value="Genomic_DNA"/>
</dbReference>